<feature type="transmembrane region" description="Helical" evidence="6">
    <location>
        <begin position="259"/>
        <end position="278"/>
    </location>
</feature>
<dbReference type="PANTHER" id="PTHR30250:SF11">
    <property type="entry name" value="O-ANTIGEN TRANSPORTER-RELATED"/>
    <property type="match status" value="1"/>
</dbReference>
<feature type="transmembrane region" description="Helical" evidence="6">
    <location>
        <begin position="352"/>
        <end position="373"/>
    </location>
</feature>
<feature type="transmembrane region" description="Helical" evidence="6">
    <location>
        <begin position="202"/>
        <end position="230"/>
    </location>
</feature>
<evidence type="ECO:0008006" key="9">
    <source>
        <dbReference type="Google" id="ProtNLM"/>
    </source>
</evidence>
<comment type="subcellular location">
    <subcellularLocation>
        <location evidence="1">Cell membrane</location>
        <topology evidence="1">Multi-pass membrane protein</topology>
    </subcellularLocation>
</comment>
<evidence type="ECO:0000256" key="6">
    <source>
        <dbReference type="SAM" id="Phobius"/>
    </source>
</evidence>
<feature type="transmembrane region" description="Helical" evidence="6">
    <location>
        <begin position="414"/>
        <end position="432"/>
    </location>
</feature>
<keyword evidence="3 6" id="KW-0812">Transmembrane</keyword>
<keyword evidence="4 6" id="KW-1133">Transmembrane helix</keyword>
<feature type="transmembrane region" description="Helical" evidence="6">
    <location>
        <begin position="179"/>
        <end position="196"/>
    </location>
</feature>
<protein>
    <recommendedName>
        <fullName evidence="9">Polysaccharide biosynthesis protein C-terminal domain-containing protein</fullName>
    </recommendedName>
</protein>
<feature type="transmembrane region" description="Helical" evidence="6">
    <location>
        <begin position="113"/>
        <end position="133"/>
    </location>
</feature>
<dbReference type="GO" id="GO:0005886">
    <property type="term" value="C:plasma membrane"/>
    <property type="evidence" value="ECO:0007669"/>
    <property type="project" value="UniProtKB-SubCell"/>
</dbReference>
<reference evidence="7" key="2">
    <citation type="submission" date="2022-09" db="EMBL/GenBank/DDBJ databases">
        <authorList>
            <person name="Sun Q."/>
            <person name="Ohkuma M."/>
        </authorList>
    </citation>
    <scope>NUCLEOTIDE SEQUENCE</scope>
    <source>
        <strain evidence="7">JCM 13583</strain>
    </source>
</reference>
<accession>A0AA37F9T3</accession>
<comment type="caution">
    <text evidence="7">The sequence shown here is derived from an EMBL/GenBank/DDBJ whole genome shotgun (WGS) entry which is preliminary data.</text>
</comment>
<organism evidence="7 8">
    <name type="scientific">Thermogymnomonas acidicola</name>
    <dbReference type="NCBI Taxonomy" id="399579"/>
    <lineage>
        <taxon>Archaea</taxon>
        <taxon>Methanobacteriati</taxon>
        <taxon>Thermoplasmatota</taxon>
        <taxon>Thermoplasmata</taxon>
        <taxon>Thermoplasmatales</taxon>
        <taxon>Thermogymnomonas</taxon>
    </lineage>
</organism>
<name>A0AA37F9T3_9ARCH</name>
<feature type="transmembrane region" description="Helical" evidence="6">
    <location>
        <begin position="46"/>
        <end position="69"/>
    </location>
</feature>
<proteinExistence type="predicted"/>
<reference evidence="7" key="1">
    <citation type="journal article" date="2014" name="Int. J. Syst. Evol. Microbiol.">
        <title>Complete genome sequence of Corynebacterium casei LMG S-19264T (=DSM 44701T), isolated from a smear-ripened cheese.</title>
        <authorList>
            <consortium name="US DOE Joint Genome Institute (JGI-PGF)"/>
            <person name="Walter F."/>
            <person name="Albersmeier A."/>
            <person name="Kalinowski J."/>
            <person name="Ruckert C."/>
        </authorList>
    </citation>
    <scope>NUCLEOTIDE SEQUENCE</scope>
    <source>
        <strain evidence="7">JCM 13583</strain>
    </source>
</reference>
<feature type="transmembrane region" description="Helical" evidence="6">
    <location>
        <begin position="139"/>
        <end position="159"/>
    </location>
</feature>
<dbReference type="Proteomes" id="UP000632195">
    <property type="component" value="Unassembled WGS sequence"/>
</dbReference>
<dbReference type="EMBL" id="BMNY01000002">
    <property type="protein sequence ID" value="GGM76943.1"/>
    <property type="molecule type" value="Genomic_DNA"/>
</dbReference>
<feature type="transmembrane region" description="Helical" evidence="6">
    <location>
        <begin position="326"/>
        <end position="346"/>
    </location>
</feature>
<evidence type="ECO:0000313" key="8">
    <source>
        <dbReference type="Proteomes" id="UP000632195"/>
    </source>
</evidence>
<evidence type="ECO:0000256" key="4">
    <source>
        <dbReference type="ARBA" id="ARBA00022989"/>
    </source>
</evidence>
<feature type="transmembrane region" description="Helical" evidence="6">
    <location>
        <begin position="6"/>
        <end position="26"/>
    </location>
</feature>
<dbReference type="PANTHER" id="PTHR30250">
    <property type="entry name" value="PST FAMILY PREDICTED COLANIC ACID TRANSPORTER"/>
    <property type="match status" value="1"/>
</dbReference>
<dbReference type="InterPro" id="IPR050833">
    <property type="entry name" value="Poly_Biosynth_Transport"/>
</dbReference>
<keyword evidence="8" id="KW-1185">Reference proteome</keyword>
<feature type="transmembrane region" description="Helical" evidence="6">
    <location>
        <begin position="298"/>
        <end position="319"/>
    </location>
</feature>
<feature type="transmembrane region" description="Helical" evidence="6">
    <location>
        <begin position="385"/>
        <end position="402"/>
    </location>
</feature>
<gene>
    <name evidence="7" type="ORF">GCM10007108_13800</name>
</gene>
<feature type="transmembrane region" description="Helical" evidence="6">
    <location>
        <begin position="81"/>
        <end position="101"/>
    </location>
</feature>
<dbReference type="AlphaFoldDB" id="A0AA37F9T3"/>
<evidence type="ECO:0000256" key="3">
    <source>
        <dbReference type="ARBA" id="ARBA00022692"/>
    </source>
</evidence>
<evidence type="ECO:0000256" key="1">
    <source>
        <dbReference type="ARBA" id="ARBA00004651"/>
    </source>
</evidence>
<sequence length="468" mass="51092">MAVFVAIVGLFNLLFSFGLGTAVQHFTSYHLGRGDMASAKHSITRILTLGFLLSFAGLASMVALAPYLSVLFMHTAYYTELIRLLSVVLVGNILFGILNGASLGLQLFRTSGIMNMVIWSAYYIIAFVLALLGHSLTDIVAGWGVGIFTGVLVYLRILIKFLRSSDVSYPVSRLTPSLIFQYSVPVLFSSVISYGATYADRFIVAGLMSLSALGIYNFTLLVATSMGFLVSPLNNILLPKFSEFYGEGNLENVRERSLLATKVITGAYVPAALGVAVLSNPIMTLLAGRAYDQGADALTIIMVVGALFVSTNVMTQIIAAIRKTRVFLYSSVGSLLSNLMISIFLIPRFGMVGAATGFSSVYAVTFFVLYYFTRRTRMFRLEWKSTLKIWASSILMALAVLGVEMHTGSRVDMLPLYILLGAAIYVILFRLMRAMSPEDASVLYVQFPKGSGAVRRILMLLVSGFRAQ</sequence>
<dbReference type="Pfam" id="PF13440">
    <property type="entry name" value="Polysacc_synt_3"/>
    <property type="match status" value="1"/>
</dbReference>
<keyword evidence="2" id="KW-1003">Cell membrane</keyword>
<keyword evidence="5 6" id="KW-0472">Membrane</keyword>
<evidence type="ECO:0000256" key="2">
    <source>
        <dbReference type="ARBA" id="ARBA00022475"/>
    </source>
</evidence>
<evidence type="ECO:0000256" key="5">
    <source>
        <dbReference type="ARBA" id="ARBA00023136"/>
    </source>
</evidence>
<evidence type="ECO:0000313" key="7">
    <source>
        <dbReference type="EMBL" id="GGM76943.1"/>
    </source>
</evidence>